<reference evidence="4" key="1">
    <citation type="submission" date="2016-10" db="EMBL/GenBank/DDBJ databases">
        <authorList>
            <person name="Varghese N."/>
            <person name="Submissions S."/>
        </authorList>
    </citation>
    <scope>NUCLEOTIDE SEQUENCE [LARGE SCALE GENOMIC DNA]</scope>
    <source>
        <strain evidence="4">DSM 17453</strain>
    </source>
</reference>
<keyword evidence="1" id="KW-0732">Signal</keyword>
<gene>
    <name evidence="3" type="ORF">SAMN05421856_1091</name>
</gene>
<evidence type="ECO:0000256" key="1">
    <source>
        <dbReference type="SAM" id="SignalP"/>
    </source>
</evidence>
<dbReference type="Gene3D" id="2.180.10.10">
    <property type="entry name" value="RHS repeat-associated core"/>
    <property type="match status" value="1"/>
</dbReference>
<dbReference type="Proteomes" id="UP000199450">
    <property type="component" value="Unassembled WGS sequence"/>
</dbReference>
<dbReference type="InterPro" id="IPR045619">
    <property type="entry name" value="DUF6443"/>
</dbReference>
<dbReference type="EMBL" id="FOBV01000009">
    <property type="protein sequence ID" value="SEM93098.1"/>
    <property type="molecule type" value="Genomic_DNA"/>
</dbReference>
<accession>A0A1H8CFN4</accession>
<organism evidence="3 4">
    <name type="scientific">Chryseobacterium taichungense</name>
    <dbReference type="NCBI Taxonomy" id="295069"/>
    <lineage>
        <taxon>Bacteria</taxon>
        <taxon>Pseudomonadati</taxon>
        <taxon>Bacteroidota</taxon>
        <taxon>Flavobacteriia</taxon>
        <taxon>Flavobacteriales</taxon>
        <taxon>Weeksellaceae</taxon>
        <taxon>Chryseobacterium group</taxon>
        <taxon>Chryseobacterium</taxon>
    </lineage>
</organism>
<feature type="signal peptide" evidence="1">
    <location>
        <begin position="1"/>
        <end position="19"/>
    </location>
</feature>
<feature type="domain" description="DUF6443" evidence="2">
    <location>
        <begin position="36"/>
        <end position="153"/>
    </location>
</feature>
<dbReference type="AlphaFoldDB" id="A0A1H8CFN4"/>
<feature type="non-terminal residue" evidence="3">
    <location>
        <position position="550"/>
    </location>
</feature>
<dbReference type="OrthoDB" id="2972467at2"/>
<keyword evidence="4" id="KW-1185">Reference proteome</keyword>
<evidence type="ECO:0000313" key="4">
    <source>
        <dbReference type="Proteomes" id="UP000199450"/>
    </source>
</evidence>
<evidence type="ECO:0000259" key="2">
    <source>
        <dbReference type="Pfam" id="PF20041"/>
    </source>
</evidence>
<name>A0A1H8CFN4_9FLAO</name>
<feature type="chain" id="PRO_5011440091" evidence="1">
    <location>
        <begin position="20"/>
        <end position="550"/>
    </location>
</feature>
<dbReference type="Pfam" id="PF20041">
    <property type="entry name" value="DUF6443"/>
    <property type="match status" value="1"/>
</dbReference>
<proteinExistence type="predicted"/>
<protein>
    <submittedName>
        <fullName evidence="3">YD repeat-containing protein</fullName>
    </submittedName>
</protein>
<sequence>MKNILIIGGLLLSLGQLSAQSISPTDTKNYIYTKNCLDADCVKKAETVQYFDGLGRPKQTIAIKASPSQKDVVSHIEYDQYGRQSKSFLPVPQTGTQNGAFYENALANATNPDIYGTEKIYAEQIIENAPLTRVKKSYNVGNAWADKPVTYNYNTNTSATEVKKFAITTTWVESRTDSQLNFPGTYYPVNSLMKTAVTDEDNNTTTEYRNGKGQTVLIRKNDGTQNVDTYYVYNEYNQLAFVIPPLAAAKTTIDETTRNSLCYQYRYDEFGRLVEKRIPGKGWEYLVYDKQDRVVLTQDAMLGTTTNTFTKKGWLFTKYDKFGRVVYTGFFASTATRSAMQTAVNNVTANPANNEERSTTPFTLNGMNVYYTKNAFPTVSMTILSVNYYDTYPPLPADVSIPTQVLGQTVLSQDAQNAAVSTKTLPTASYVKNIENDNWTKDFIWYDEKGRAIGSHSVNHLGGFTKTETLLDFAGAIQKTDTYHLRKQGESGVTVKERFVYDSQNRMLKHFHQVDSMPEELLTENTYNELSELTNKKVGNNLQSIDYAYN</sequence>
<dbReference type="STRING" id="295069.SAMN05421856_1091"/>
<dbReference type="RefSeq" id="WP_143052720.1">
    <property type="nucleotide sequence ID" value="NZ_FOBV01000009.1"/>
</dbReference>
<evidence type="ECO:0000313" key="3">
    <source>
        <dbReference type="EMBL" id="SEM93098.1"/>
    </source>
</evidence>